<comment type="caution">
    <text evidence="1">The sequence shown here is derived from an EMBL/GenBank/DDBJ whole genome shotgun (WGS) entry which is preliminary data.</text>
</comment>
<dbReference type="RefSeq" id="WP_188386950.1">
    <property type="nucleotide sequence ID" value="NZ_BMFK01000001.1"/>
</dbReference>
<proteinExistence type="predicted"/>
<accession>A0A917AKX1</accession>
<dbReference type="Proteomes" id="UP000605259">
    <property type="component" value="Unassembled WGS sequence"/>
</dbReference>
<dbReference type="EMBL" id="BMFK01000001">
    <property type="protein sequence ID" value="GGE58425.1"/>
    <property type="molecule type" value="Genomic_DNA"/>
</dbReference>
<sequence>MTKKQVFNLLKKIALAYPSKNTEITQDRIDAFYESLINHDFHDASEMLKRYIDTGNKYPPSLGDLIPVKRKEQSSEIYSSEVVKWSNNAASLEDVESIIRATKLKLKGARV</sequence>
<evidence type="ECO:0000313" key="2">
    <source>
        <dbReference type="Proteomes" id="UP000605259"/>
    </source>
</evidence>
<organism evidence="1 2">
    <name type="scientific">Priestia taiwanensis</name>
    <dbReference type="NCBI Taxonomy" id="1347902"/>
    <lineage>
        <taxon>Bacteria</taxon>
        <taxon>Bacillati</taxon>
        <taxon>Bacillota</taxon>
        <taxon>Bacilli</taxon>
        <taxon>Bacillales</taxon>
        <taxon>Bacillaceae</taxon>
        <taxon>Priestia</taxon>
    </lineage>
</organism>
<dbReference type="Gene3D" id="1.10.8.200">
    <property type="entry name" value="Replisome organizer (g39p helicase loader/inhibitor protein)"/>
    <property type="match status" value="1"/>
</dbReference>
<protein>
    <submittedName>
        <fullName evidence="1">Uncharacterized protein</fullName>
    </submittedName>
</protein>
<reference evidence="1" key="2">
    <citation type="submission" date="2020-09" db="EMBL/GenBank/DDBJ databases">
        <authorList>
            <person name="Sun Q."/>
            <person name="Zhou Y."/>
        </authorList>
    </citation>
    <scope>NUCLEOTIDE SEQUENCE</scope>
    <source>
        <strain evidence="1">CGMCC 1.12698</strain>
    </source>
</reference>
<evidence type="ECO:0000313" key="1">
    <source>
        <dbReference type="EMBL" id="GGE58425.1"/>
    </source>
</evidence>
<reference evidence="1" key="1">
    <citation type="journal article" date="2014" name="Int. J. Syst. Evol. Microbiol.">
        <title>Complete genome sequence of Corynebacterium casei LMG S-19264T (=DSM 44701T), isolated from a smear-ripened cheese.</title>
        <authorList>
            <consortium name="US DOE Joint Genome Institute (JGI-PGF)"/>
            <person name="Walter F."/>
            <person name="Albersmeier A."/>
            <person name="Kalinowski J."/>
            <person name="Ruckert C."/>
        </authorList>
    </citation>
    <scope>NUCLEOTIDE SEQUENCE</scope>
    <source>
        <strain evidence="1">CGMCC 1.12698</strain>
    </source>
</reference>
<gene>
    <name evidence="1" type="ORF">GCM10007140_05960</name>
</gene>
<keyword evidence="2" id="KW-1185">Reference proteome</keyword>
<dbReference type="AlphaFoldDB" id="A0A917AKX1"/>
<name>A0A917AKX1_9BACI</name>